<dbReference type="ChiTaRS" id="HKR1">
    <property type="organism name" value="human"/>
</dbReference>
<evidence type="ECO:0000313" key="3">
    <source>
        <dbReference type="Proteomes" id="UP000005640"/>
    </source>
</evidence>
<dbReference type="InterPro" id="IPR001909">
    <property type="entry name" value="KRAB"/>
</dbReference>
<dbReference type="EMBL" id="AC008806">
    <property type="status" value="NOT_ANNOTATED_CDS"/>
    <property type="molecule type" value="Genomic_DNA"/>
</dbReference>
<protein>
    <submittedName>
        <fullName evidence="2">Zinc finger protein 875</fullName>
    </submittedName>
</protein>
<accession>A0A494C010</accession>
<sequence>MLETYNHLVSLEIPSSKPKLIAQLERGEAPWREERKCPLDLCPVSLCCLGWSAVARSRLTATSTSWFQAVLCLSLPISWDYRWSLALLPGWNTVVLYRLTATSASWVQAIPLPQPPE</sequence>
<evidence type="ECO:0000259" key="1">
    <source>
        <dbReference type="PROSITE" id="PS50805"/>
    </source>
</evidence>
<reference evidence="2" key="5">
    <citation type="submission" date="2025-09" db="UniProtKB">
        <authorList>
            <consortium name="Ensembl"/>
        </authorList>
    </citation>
    <scope>IDENTIFICATION</scope>
</reference>
<reference evidence="2 3" key="3">
    <citation type="journal article" date="2004" name="Nature">
        <title>Finishing the euchromatic sequence of the human genome.</title>
        <authorList>
            <consortium name="International Human Genome Sequencing Consortium"/>
        </authorList>
    </citation>
    <scope>NUCLEOTIDE SEQUENCE [LARGE SCALE GENOMIC DNA]</scope>
</reference>
<evidence type="ECO:0000313" key="2">
    <source>
        <dbReference type="Ensembl" id="ENSP00000498312.1"/>
    </source>
</evidence>
<name>A0A494C010_HUMAN</name>
<dbReference type="VEuPathDB" id="HostDB:ENSG00000181666"/>
<organism evidence="2 3">
    <name type="scientific">Homo sapiens</name>
    <name type="common">Human</name>
    <dbReference type="NCBI Taxonomy" id="9606"/>
    <lineage>
        <taxon>Eukaryota</taxon>
        <taxon>Metazoa</taxon>
        <taxon>Chordata</taxon>
        <taxon>Craniata</taxon>
        <taxon>Vertebrata</taxon>
        <taxon>Euteleostomi</taxon>
        <taxon>Mammalia</taxon>
        <taxon>Eutheria</taxon>
        <taxon>Euarchontoglires</taxon>
        <taxon>Primates</taxon>
        <taxon>Haplorrhini</taxon>
        <taxon>Catarrhini</taxon>
        <taxon>Hominidae</taxon>
        <taxon>Homo</taxon>
    </lineage>
</organism>
<dbReference type="OpenTargets" id="ENSG00000181666"/>
<proteinExistence type="predicted"/>
<reference evidence="2" key="4">
    <citation type="submission" date="2025-08" db="UniProtKB">
        <authorList>
            <consortium name="Ensembl"/>
        </authorList>
    </citation>
    <scope>IDENTIFICATION</scope>
</reference>
<reference evidence="2 3" key="1">
    <citation type="journal article" date="2001" name="Nature">
        <title>Initial sequencing and analysis of the human genome.</title>
        <authorList>
            <consortium name="International Human Genome Sequencing Consortium"/>
            <person name="Lander E.S."/>
            <person name="Linton L.M."/>
            <person name="Birren B."/>
            <person name="Nusbaum C."/>
            <person name="Zody M.C."/>
            <person name="Baldwin J."/>
            <person name="Devon K."/>
            <person name="Dewar K."/>
            <person name="Doyle M."/>
            <person name="FitzHugh W."/>
            <person name="Funke R."/>
            <person name="Gage D."/>
            <person name="Harris K."/>
            <person name="Heaford A."/>
            <person name="Howland J."/>
            <person name="Kann L."/>
            <person name="Lehoczky J."/>
            <person name="LeVine R."/>
            <person name="McEwan P."/>
            <person name="McKernan K."/>
            <person name="Meldrim J."/>
            <person name="Mesirov J.P."/>
            <person name="Miranda C."/>
            <person name="Morris W."/>
            <person name="Naylor J."/>
            <person name="Raymond C."/>
            <person name="Rosetti M."/>
            <person name="Santos R."/>
            <person name="Sheridan A."/>
            <person name="Sougnez C."/>
            <person name="Stange-Thomann N."/>
            <person name="Stojanovic N."/>
            <person name="Subramanian A."/>
            <person name="Wyman D."/>
            <person name="Rogers J."/>
            <person name="Sulston J."/>
            <person name="Ainscough R."/>
            <person name="Beck S."/>
            <person name="Bentley D."/>
            <person name="Burton J."/>
            <person name="Clee C."/>
            <person name="Carter N."/>
            <person name="Coulson A."/>
            <person name="Deadman R."/>
            <person name="Deloukas P."/>
            <person name="Dunham A."/>
            <person name="Dunham I."/>
            <person name="Durbin R."/>
            <person name="French L."/>
            <person name="Grafham D."/>
            <person name="Gregory S."/>
            <person name="Hubbard T."/>
            <person name="Humphray S."/>
            <person name="Hunt A."/>
            <person name="Jones M."/>
            <person name="Lloyd C."/>
            <person name="McMurray A."/>
            <person name="Matthews L."/>
            <person name="Mercer S."/>
            <person name="Milne S."/>
            <person name="Mullikin J.C."/>
            <person name="Mungall A."/>
            <person name="Plumb R."/>
            <person name="Ross M."/>
            <person name="Shownkeen R."/>
            <person name="Sims S."/>
            <person name="Waterston R.H."/>
            <person name="Wilson R.K."/>
            <person name="Hillier L.W."/>
            <person name="McPherson J.D."/>
            <person name="Marra M.A."/>
            <person name="Mardis E.R."/>
            <person name="Fulton L.A."/>
            <person name="Chinwalla A.T."/>
            <person name="Pepin K.H."/>
            <person name="Gish W.R."/>
            <person name="Chissoe S.L."/>
            <person name="Wendl M.C."/>
            <person name="Delehaunty K.D."/>
            <person name="Miner T.L."/>
            <person name="Delehaunty A."/>
            <person name="Kramer J.B."/>
            <person name="Cook L.L."/>
            <person name="Fulton R.S."/>
            <person name="Johnson D.L."/>
            <person name="Minx P.J."/>
            <person name="Clifton S.W."/>
            <person name="Hawkins T."/>
            <person name="Branscomb E."/>
            <person name="Predki P."/>
            <person name="Richardson P."/>
            <person name="Wenning S."/>
            <person name="Slezak T."/>
            <person name="Doggett N."/>
            <person name="Cheng J.F."/>
            <person name="Olsen A."/>
            <person name="Lucas S."/>
            <person name="Elkin C."/>
            <person name="Uberbacher E."/>
            <person name="Frazier M."/>
            <person name="Gibbs R.A."/>
            <person name="Muzny D.M."/>
            <person name="Scherer S.E."/>
            <person name="Bouck J.B."/>
            <person name="Sodergren E.J."/>
            <person name="Worley K.C."/>
            <person name="Rives C.M."/>
            <person name="Gorrell J.H."/>
            <person name="Metzker M.L."/>
            <person name="Naylor S.L."/>
            <person name="Kucherlapati R.S."/>
            <person name="Nelson D.L."/>
            <person name="Weinstock G.M."/>
            <person name="Sakaki Y."/>
            <person name="Fujiyama A."/>
            <person name="Hattori M."/>
            <person name="Yada T."/>
            <person name="Toyoda A."/>
            <person name="Itoh T."/>
            <person name="Kawagoe C."/>
            <person name="Watanabe H."/>
            <person name="Totoki Y."/>
            <person name="Taylor T."/>
            <person name="Weissenbach J."/>
            <person name="Heilig R."/>
            <person name="Saurin W."/>
            <person name="Artiguenave F."/>
            <person name="Brottier P."/>
            <person name="Bruls T."/>
            <person name="Pelletier E."/>
            <person name="Robert C."/>
            <person name="Wincker P."/>
            <person name="Smith D.R."/>
            <person name="Doucette-Stamm L."/>
            <person name="Rubenfield M."/>
            <person name="Weinstock K."/>
            <person name="Lee H.M."/>
            <person name="Dubois J."/>
            <person name="Rosenthal A."/>
            <person name="Platzer M."/>
            <person name="Nyakatura G."/>
            <person name="Taudien S."/>
            <person name="Rump A."/>
            <person name="Yang H."/>
            <person name="Yu J."/>
            <person name="Wang J."/>
            <person name="Huang G."/>
            <person name="Gu J."/>
            <person name="Hood L."/>
            <person name="Rowen L."/>
            <person name="Madan A."/>
            <person name="Qin S."/>
            <person name="Davis R.W."/>
            <person name="Federspiel N.A."/>
            <person name="Abola A.P."/>
            <person name="Proctor M.J."/>
            <person name="Myers R.M."/>
            <person name="Schmutz J."/>
            <person name="Dickson M."/>
            <person name="Grimwood J."/>
            <person name="Cox D.R."/>
            <person name="Olson M.V."/>
            <person name="Kaul R."/>
            <person name="Raymond C."/>
            <person name="Shimizu N."/>
            <person name="Kawasaki K."/>
            <person name="Minoshima S."/>
            <person name="Evans G.A."/>
            <person name="Athanasiou M."/>
            <person name="Schultz R."/>
            <person name="Roe B.A."/>
            <person name="Chen F."/>
            <person name="Pan H."/>
            <person name="Ramser J."/>
            <person name="Lehrach H."/>
            <person name="Reinhardt R."/>
            <person name="McCombie W.R."/>
            <person name="de la Bastide M."/>
            <person name="Dedhia N."/>
            <person name="Blocker H."/>
            <person name="Hornischer K."/>
            <person name="Nordsiek G."/>
            <person name="Agarwala R."/>
            <person name="Aravind L."/>
            <person name="Bailey J.A."/>
            <person name="Bateman A."/>
            <person name="Batzoglou S."/>
            <person name="Birney E."/>
            <person name="Bork P."/>
            <person name="Brown D.G."/>
            <person name="Burge C.B."/>
            <person name="Cerutti L."/>
            <person name="Chen H.C."/>
            <person name="Church D."/>
            <person name="Clamp M."/>
            <person name="Copley R.R."/>
            <person name="Doerks T."/>
            <person name="Eddy S.R."/>
            <person name="Eichler E.E."/>
            <person name="Furey T.S."/>
            <person name="Galagan J."/>
            <person name="Gilbert J.G."/>
            <person name="Harmon C."/>
            <person name="Hayashizaki Y."/>
            <person name="Haussler D."/>
            <person name="Hermjakob H."/>
            <person name="Hokamp K."/>
            <person name="Jang W."/>
            <person name="Johnson L.S."/>
            <person name="Jones T.A."/>
            <person name="Kasif S."/>
            <person name="Kaspryzk A."/>
            <person name="Kennedy S."/>
            <person name="Kent W.J."/>
            <person name="Kitts P."/>
            <person name="Koonin E.V."/>
            <person name="Korf I."/>
            <person name="Kulp D."/>
            <person name="Lancet D."/>
            <person name="Lowe T.M."/>
            <person name="McLysaght A."/>
            <person name="Mikkelsen T."/>
            <person name="Moran J.V."/>
            <person name="Mulder N."/>
            <person name="Pollara V.J."/>
            <person name="Ponting C.P."/>
            <person name="Schuler G."/>
            <person name="Schultz J."/>
            <person name="Slater G."/>
            <person name="Smit A.F."/>
            <person name="Stupka E."/>
            <person name="Szustakowski J."/>
            <person name="Thierry-Mieg D."/>
            <person name="Thierry-Mieg J."/>
            <person name="Wagner L."/>
            <person name="Wallis J."/>
            <person name="Wheeler R."/>
            <person name="Williams A."/>
            <person name="Wolf Y.I."/>
            <person name="Wolfe K.H."/>
            <person name="Yang S.P."/>
            <person name="Yeh R.F."/>
            <person name="Collins F."/>
            <person name="Guyer M.S."/>
            <person name="Peterson J."/>
            <person name="Felsenfeld A."/>
            <person name="Wetterstrand K.A."/>
            <person name="Patrinos A."/>
            <person name="Morgan M.J."/>
            <person name="de Jong P."/>
            <person name="Catanese J.J."/>
            <person name="Osoegawa K."/>
            <person name="Shizuya H."/>
            <person name="Choi S."/>
            <person name="Chen Y.J."/>
        </authorList>
    </citation>
    <scope>NUCLEOTIDE SEQUENCE [LARGE SCALE GENOMIC DNA]</scope>
</reference>
<dbReference type="Antibodypedia" id="29891">
    <property type="antibodies" value="182 antibodies from 24 providers"/>
</dbReference>
<gene>
    <name evidence="2" type="primary">ZNF875</name>
</gene>
<dbReference type="Bgee" id="ENSG00000181666">
    <property type="expression patterns" value="Expressed in pancreatic ductal cell and 175 other cell types or tissues"/>
</dbReference>
<dbReference type="HGNC" id="HGNC:4928">
    <property type="gene designation" value="ZNF875"/>
</dbReference>
<dbReference type="AlphaFoldDB" id="A0A494C010"/>
<dbReference type="GeneTree" id="ENSGT00940000163548"/>
<keyword evidence="3" id="KW-1185">Reference proteome</keyword>
<dbReference type="Proteomes" id="UP000005640">
    <property type="component" value="Chromosome 19"/>
</dbReference>
<dbReference type="PROSITE" id="PS50805">
    <property type="entry name" value="KRAB"/>
    <property type="match status" value="1"/>
</dbReference>
<dbReference type="EMBL" id="KC877733">
    <property type="status" value="NOT_ANNOTATED_CDS"/>
    <property type="molecule type" value="Genomic_DNA"/>
</dbReference>
<reference evidence="2 3" key="2">
    <citation type="journal article" date="2004" name="Nature">
        <title>The DNA sequence and biology of human chromosome 19.</title>
        <authorList>
            <person name="Grimwood J."/>
            <person name="Gordon L.A."/>
            <person name="Olsen A."/>
            <person name="Terry A."/>
            <person name="Schmutz J."/>
            <person name="Lamerdin J."/>
            <person name="Hellsten U."/>
            <person name="Goodstein D."/>
            <person name="Couronne O."/>
            <person name="Tran-Gyamfi M."/>
            <person name="Aerts A."/>
            <person name="Altherr M."/>
            <person name="Ashworth L."/>
            <person name="Bajorek E."/>
            <person name="Black S."/>
            <person name="Branscomb E."/>
            <person name="Caenepeel S."/>
            <person name="Carrano A."/>
            <person name="Caoile C."/>
            <person name="Chan Y.M."/>
            <person name="Christensen M."/>
            <person name="Cleland C.A."/>
            <person name="Copeland A."/>
            <person name="Dalin E."/>
            <person name="Dehal P."/>
            <person name="Denys M."/>
            <person name="Detter J.C."/>
            <person name="Escobar J."/>
            <person name="Flowers D."/>
            <person name="Fotopulos D."/>
            <person name="Garcia C."/>
            <person name="Georgescu A.M."/>
            <person name="Glavina T."/>
            <person name="Gomez M."/>
            <person name="Gonzales E."/>
            <person name="Groza M."/>
            <person name="Hammon N."/>
            <person name="Hawkins T."/>
            <person name="Haydu L."/>
            <person name="Ho I."/>
            <person name="Huang W."/>
            <person name="Israni S."/>
            <person name="Jett J."/>
            <person name="Kadner K."/>
            <person name="Kimball H."/>
            <person name="Kobayashi A."/>
            <person name="Larionov V."/>
            <person name="Leem S.H."/>
            <person name="Lopez F."/>
            <person name="Lou Y."/>
            <person name="Lowry S."/>
            <person name="Malfatti S."/>
            <person name="Martinez D."/>
            <person name="McCready P."/>
            <person name="Medina C."/>
            <person name="Morgan J."/>
            <person name="Nelson K."/>
            <person name="Nolan M."/>
            <person name="Ovcharenko I."/>
            <person name="Pitluck S."/>
            <person name="Pollard M."/>
            <person name="Popkie A.P."/>
            <person name="Predki P."/>
            <person name="Quan G."/>
            <person name="Ramirez L."/>
            <person name="Rash S."/>
            <person name="Retterer J."/>
            <person name="Rodriguez A."/>
            <person name="Rogers S."/>
            <person name="Salamov A."/>
            <person name="Salazar A."/>
            <person name="She X."/>
            <person name="Smith D."/>
            <person name="Slezak T."/>
            <person name="Solovyev V."/>
            <person name="Thayer N."/>
            <person name="Tice H."/>
            <person name="Tsai M."/>
            <person name="Ustaszewska A."/>
            <person name="Vo N."/>
            <person name="Wagner M."/>
            <person name="Wheeler J."/>
            <person name="Wu K."/>
            <person name="Xie G."/>
            <person name="Yang J."/>
            <person name="Dubchak I."/>
            <person name="Furey T.S."/>
            <person name="DeJong P."/>
            <person name="Dickson M."/>
            <person name="Gordon D."/>
            <person name="Eichler E.E."/>
            <person name="Pennacchio L.A."/>
            <person name="Richardson P."/>
            <person name="Stubbs L."/>
            <person name="Rokhsar D.S."/>
            <person name="Myers R.M."/>
            <person name="Rubin E.M."/>
            <person name="Lucas S.M."/>
        </authorList>
    </citation>
    <scope>NUCLEOTIDE SEQUENCE [LARGE SCALE GENOMIC DNA]</scope>
</reference>
<dbReference type="EMBL" id="AC016590">
    <property type="status" value="NOT_ANNOTATED_CDS"/>
    <property type="molecule type" value="Genomic_DNA"/>
</dbReference>
<dbReference type="GO" id="GO:0006355">
    <property type="term" value="P:regulation of DNA-templated transcription"/>
    <property type="evidence" value="ECO:0007669"/>
    <property type="project" value="InterPro"/>
</dbReference>
<dbReference type="ExpressionAtlas" id="A0A494C010">
    <property type="expression patterns" value="baseline and differential"/>
</dbReference>
<dbReference type="OrthoDB" id="6591996at2759"/>
<feature type="domain" description="KRAB" evidence="1">
    <location>
        <begin position="1"/>
        <end position="43"/>
    </location>
</feature>
<dbReference type="Ensembl" id="ENST00000652615.1">
    <property type="protein sequence ID" value="ENSP00000498312.1"/>
    <property type="gene ID" value="ENSG00000181666.20"/>
</dbReference>
<dbReference type="Ensembl" id="ENST00000652615.1">
    <property type="protein sequence ID" value="ENSP00000498312.1"/>
    <property type="gene ID" value="ENSG00000181666.19"/>
</dbReference>